<dbReference type="GeneID" id="89511286"/>
<gene>
    <name evidence="2" type="ORF">SAMN02745229_02886</name>
</gene>
<keyword evidence="1" id="KW-0812">Transmembrane</keyword>
<dbReference type="OrthoDB" id="3194717at2"/>
<feature type="transmembrane region" description="Helical" evidence="1">
    <location>
        <begin position="245"/>
        <end position="270"/>
    </location>
</feature>
<feature type="transmembrane region" description="Helical" evidence="1">
    <location>
        <begin position="407"/>
        <end position="427"/>
    </location>
</feature>
<feature type="transmembrane region" description="Helical" evidence="1">
    <location>
        <begin position="337"/>
        <end position="355"/>
    </location>
</feature>
<sequence>MKKLLKNLTIILAIAFMLSLIPIIQLSPHIYAQVDDFSFSRFTHVAWVHTHNIFAVIGAAFKTIPFFYTLWQGTYTSAFLMSLEPGIWNQEFYHIVPMLMIAILGVATFWFVSSFVSGVLKLDKYISSGITLLILMISFQCIKQPAEAFTWYNGAIHYTGIYAMWLILITCNIKVFASGGAGKRAQVGLCLLAFLVAGGNNLTVLTALIVQAYMLLFIGVMALFKGKLTGKESEDNKKYCEHKAGYNKLLITFIPETICLFIGAMINFLAPGNAIRMEAMGGNSNGIVETIVKSFSAGLKYSFDWTISISSLLFIAWLLPFAMVIIKRLVDKFGFEFKFPLLLILAEYCLFSAMWAPNIYTSDETEVLRTQNFIYLVYIVLLTVTVTYLMGWVYVRLLRKYKITSRLPLLCGALVVCATIGFAATIVHAGSYGYYTSVAAYNAVKSGDALQWAGTIRYDFKVLEESDAPEVRIAKPESGSPVITCDEIEEWRHGLVYYYEKESVLYDFE</sequence>
<feature type="transmembrane region" description="Helical" evidence="1">
    <location>
        <begin position="375"/>
        <end position="395"/>
    </location>
</feature>
<feature type="transmembrane region" description="Helical" evidence="1">
    <location>
        <begin position="48"/>
        <end position="71"/>
    </location>
</feature>
<evidence type="ECO:0000256" key="1">
    <source>
        <dbReference type="SAM" id="Phobius"/>
    </source>
</evidence>
<dbReference type="EMBL" id="FQXK01000026">
    <property type="protein sequence ID" value="SHI31682.1"/>
    <property type="molecule type" value="Genomic_DNA"/>
</dbReference>
<reference evidence="3" key="1">
    <citation type="submission" date="2016-11" db="EMBL/GenBank/DDBJ databases">
        <authorList>
            <person name="Varghese N."/>
            <person name="Submissions S."/>
        </authorList>
    </citation>
    <scope>NUCLEOTIDE SEQUENCE [LARGE SCALE GENOMIC DNA]</scope>
    <source>
        <strain evidence="3">DSM 3071</strain>
    </source>
</reference>
<feature type="transmembrane region" description="Helical" evidence="1">
    <location>
        <begin position="162"/>
        <end position="182"/>
    </location>
</feature>
<dbReference type="AlphaFoldDB" id="A0A1M6A592"/>
<feature type="transmembrane region" description="Helical" evidence="1">
    <location>
        <begin position="202"/>
        <end position="224"/>
    </location>
</feature>
<keyword evidence="1" id="KW-0472">Membrane</keyword>
<evidence type="ECO:0000313" key="3">
    <source>
        <dbReference type="Proteomes" id="UP000184278"/>
    </source>
</evidence>
<evidence type="ECO:0000313" key="2">
    <source>
        <dbReference type="EMBL" id="SHI31682.1"/>
    </source>
</evidence>
<keyword evidence="3" id="KW-1185">Reference proteome</keyword>
<protein>
    <submittedName>
        <fullName evidence="2">Uncharacterized protein</fullName>
    </submittedName>
</protein>
<accession>A0A1M6A592</accession>
<dbReference type="RefSeq" id="WP_073388795.1">
    <property type="nucleotide sequence ID" value="NZ_FQXK01000026.1"/>
</dbReference>
<keyword evidence="1" id="KW-1133">Transmembrane helix</keyword>
<feature type="transmembrane region" description="Helical" evidence="1">
    <location>
        <begin position="92"/>
        <end position="113"/>
    </location>
</feature>
<name>A0A1M6A592_BUTFI</name>
<proteinExistence type="predicted"/>
<organism evidence="2 3">
    <name type="scientific">Butyrivibrio fibrisolvens DSM 3071</name>
    <dbReference type="NCBI Taxonomy" id="1121131"/>
    <lineage>
        <taxon>Bacteria</taxon>
        <taxon>Bacillati</taxon>
        <taxon>Bacillota</taxon>
        <taxon>Clostridia</taxon>
        <taxon>Lachnospirales</taxon>
        <taxon>Lachnospiraceae</taxon>
        <taxon>Butyrivibrio</taxon>
    </lineage>
</organism>
<dbReference type="Proteomes" id="UP000184278">
    <property type="component" value="Unassembled WGS sequence"/>
</dbReference>
<dbReference type="STRING" id="1121131.SAMN02745229_02886"/>
<feature type="transmembrane region" description="Helical" evidence="1">
    <location>
        <begin position="305"/>
        <end position="325"/>
    </location>
</feature>